<dbReference type="Proteomes" id="UP001157046">
    <property type="component" value="Unassembled WGS sequence"/>
</dbReference>
<dbReference type="EMBL" id="BSUY01000002">
    <property type="protein sequence ID" value="GMA84365.1"/>
    <property type="molecule type" value="Genomic_DNA"/>
</dbReference>
<organism evidence="5 6">
    <name type="scientific">Shewanella glacialipiscicola</name>
    <dbReference type="NCBI Taxonomy" id="614069"/>
    <lineage>
        <taxon>Bacteria</taxon>
        <taxon>Pseudomonadati</taxon>
        <taxon>Pseudomonadota</taxon>
        <taxon>Gammaproteobacteria</taxon>
        <taxon>Alteromonadales</taxon>
        <taxon>Shewanellaceae</taxon>
        <taxon>Shewanella</taxon>
    </lineage>
</organism>
<dbReference type="Pfam" id="PF23536">
    <property type="entry name" value="TraK_C"/>
    <property type="match status" value="1"/>
</dbReference>
<evidence type="ECO:0000313" key="4">
    <source>
        <dbReference type="EMBL" id="GMA84365.1"/>
    </source>
</evidence>
<feature type="chain" id="PRO_5045030010" description="Type-F conjugative transfer system secretin TraK" evidence="1">
    <location>
        <begin position="22"/>
        <end position="272"/>
    </location>
</feature>
<dbReference type="InterPro" id="IPR055397">
    <property type="entry name" value="TraK_C"/>
</dbReference>
<feature type="domain" description="TraK C-terminal" evidence="3">
    <location>
        <begin position="194"/>
        <end position="266"/>
    </location>
</feature>
<feature type="signal peptide" evidence="1">
    <location>
        <begin position="1"/>
        <end position="21"/>
    </location>
</feature>
<evidence type="ECO:0000313" key="6">
    <source>
        <dbReference type="Proteomes" id="UP001157046"/>
    </source>
</evidence>
<reference evidence="6" key="2">
    <citation type="journal article" date="2019" name="Int. J. Syst. Evol. Microbiol.">
        <title>The Global Catalogue of Microorganisms (GCM) 10K type strain sequencing project: providing services to taxonomists for standard genome sequencing and annotation.</title>
        <authorList>
            <consortium name="The Broad Institute Genomics Platform"/>
            <consortium name="The Broad Institute Genome Sequencing Center for Infectious Disease"/>
            <person name="Wu L."/>
            <person name="Ma J."/>
        </authorList>
    </citation>
    <scope>NUCLEOTIDE SEQUENCE [LARGE SCALE GENOMIC DNA]</scope>
    <source>
        <strain evidence="6">NBRC 102030</strain>
    </source>
</reference>
<evidence type="ECO:0000259" key="2">
    <source>
        <dbReference type="Pfam" id="PF06586"/>
    </source>
</evidence>
<name>A0ABQ6JCB2_9GAMM</name>
<keyword evidence="1" id="KW-0732">Signal</keyword>
<protein>
    <recommendedName>
        <fullName evidence="7">Type-F conjugative transfer system secretin TraK</fullName>
    </recommendedName>
</protein>
<reference evidence="5" key="3">
    <citation type="submission" date="2023-02" db="EMBL/GenBank/DDBJ databases">
        <authorList>
            <person name="Sun Q."/>
            <person name="Mori K."/>
        </authorList>
    </citation>
    <scope>NUCLEOTIDE SEQUENCE</scope>
    <source>
        <strain evidence="5">NBRC 102030</strain>
    </source>
</reference>
<evidence type="ECO:0000259" key="3">
    <source>
        <dbReference type="Pfam" id="PF23536"/>
    </source>
</evidence>
<gene>
    <name evidence="4" type="ORF">GCM10025855_38980</name>
    <name evidence="5" type="ORF">GCM10025855_39930</name>
</gene>
<dbReference type="RefSeq" id="WP_006087324.1">
    <property type="nucleotide sequence ID" value="NZ_BPFC01000032.1"/>
</dbReference>
<keyword evidence="6" id="KW-1185">Reference proteome</keyword>
<feature type="domain" description="TraK N-terminal" evidence="2">
    <location>
        <begin position="31"/>
        <end position="119"/>
    </location>
</feature>
<dbReference type="Pfam" id="PF06586">
    <property type="entry name" value="TraK_N"/>
    <property type="match status" value="1"/>
</dbReference>
<comment type="caution">
    <text evidence="5">The sequence shown here is derived from an EMBL/GenBank/DDBJ whole genome shotgun (WGS) entry which is preliminary data.</text>
</comment>
<dbReference type="InterPro" id="IPR010563">
    <property type="entry name" value="TraK_N"/>
</dbReference>
<accession>A0ABQ6JCB2</accession>
<dbReference type="NCBIfam" id="TIGR02756">
    <property type="entry name" value="TraK_Ftype"/>
    <property type="match status" value="1"/>
</dbReference>
<dbReference type="InterPro" id="IPR014126">
    <property type="entry name" value="TraK_Ftype"/>
</dbReference>
<evidence type="ECO:0000256" key="1">
    <source>
        <dbReference type="SAM" id="SignalP"/>
    </source>
</evidence>
<evidence type="ECO:0008006" key="7">
    <source>
        <dbReference type="Google" id="ProtNLM"/>
    </source>
</evidence>
<proteinExistence type="predicted"/>
<sequence length="272" mass="29783">MKIANPLVFAACALFPMSVLAANTPPKHYGFNDSETVPIELSSVDINRLVVEGDKITSIDCPEGFCVVTGTKSDKSGAARVNLNLAMPFTAYVSTEKGRHFGLFISPKAIPAVTSIFTAEHYREEQPSVFDKKTPYPTMMTEFTAQMIRYLATGKPIDGYRVHVVNDDLERTTVDSEPRGTETSIDDAMFTRLNEQQMPKPAGLTTEPAFVFTGKHFNGIIYRVTNHAALPVTLTTAQFYSPTTRAAALSTYELAPQQTGHLFVVSGGESMQ</sequence>
<reference evidence="5" key="1">
    <citation type="journal article" date="2014" name="Int. J. Syst. Evol. Microbiol.">
        <title>Complete genome of a new Firmicutes species belonging to the dominant human colonic microbiota ('Ruminococcus bicirculans') reveals two chromosomes and a selective capacity to utilize plant glucans.</title>
        <authorList>
            <consortium name="NISC Comparative Sequencing Program"/>
            <person name="Wegmann U."/>
            <person name="Louis P."/>
            <person name="Goesmann A."/>
            <person name="Henrissat B."/>
            <person name="Duncan S.H."/>
            <person name="Flint H.J."/>
        </authorList>
    </citation>
    <scope>NUCLEOTIDE SEQUENCE</scope>
    <source>
        <strain evidence="5">NBRC 102030</strain>
    </source>
</reference>
<evidence type="ECO:0000313" key="5">
    <source>
        <dbReference type="EMBL" id="GMA84460.1"/>
    </source>
</evidence>
<dbReference type="EMBL" id="BSUY01000002">
    <property type="protein sequence ID" value="GMA84460.1"/>
    <property type="molecule type" value="Genomic_DNA"/>
</dbReference>